<feature type="compositionally biased region" description="Basic residues" evidence="9">
    <location>
        <begin position="98"/>
        <end position="117"/>
    </location>
</feature>
<dbReference type="GO" id="GO:0016567">
    <property type="term" value="P:protein ubiquitination"/>
    <property type="evidence" value="ECO:0007669"/>
    <property type="project" value="InterPro"/>
</dbReference>
<evidence type="ECO:0000256" key="1">
    <source>
        <dbReference type="ARBA" id="ARBA00001798"/>
    </source>
</evidence>
<gene>
    <name evidence="11" type="ORF">BU26DRAFT_520376</name>
</gene>
<dbReference type="EC" id="2.3.2.31" evidence="2"/>
<evidence type="ECO:0000256" key="3">
    <source>
        <dbReference type="ARBA" id="ARBA00022679"/>
    </source>
</evidence>
<keyword evidence="4" id="KW-0479">Metal-binding</keyword>
<dbReference type="SMART" id="SM00647">
    <property type="entry name" value="IBR"/>
    <property type="match status" value="1"/>
</dbReference>
<dbReference type="PANTHER" id="PTHR11685">
    <property type="entry name" value="RBR FAMILY RING FINGER AND IBR DOMAIN-CONTAINING"/>
    <property type="match status" value="1"/>
</dbReference>
<dbReference type="Proteomes" id="UP000800094">
    <property type="component" value="Unassembled WGS sequence"/>
</dbReference>
<proteinExistence type="predicted"/>
<evidence type="ECO:0000313" key="12">
    <source>
        <dbReference type="Proteomes" id="UP000800094"/>
    </source>
</evidence>
<dbReference type="AlphaFoldDB" id="A0A6A6IA49"/>
<dbReference type="OrthoDB" id="1431934at2759"/>
<evidence type="ECO:0000313" key="11">
    <source>
        <dbReference type="EMBL" id="KAF2247107.1"/>
    </source>
</evidence>
<feature type="compositionally biased region" description="Low complexity" evidence="9">
    <location>
        <begin position="9"/>
        <end position="30"/>
    </location>
</feature>
<evidence type="ECO:0000256" key="2">
    <source>
        <dbReference type="ARBA" id="ARBA00012251"/>
    </source>
</evidence>
<evidence type="ECO:0000256" key="8">
    <source>
        <dbReference type="ARBA" id="ARBA00022833"/>
    </source>
</evidence>
<keyword evidence="6" id="KW-0863">Zinc-finger</keyword>
<dbReference type="InterPro" id="IPR002867">
    <property type="entry name" value="IBR_dom"/>
</dbReference>
<feature type="domain" description="RING-type" evidence="10">
    <location>
        <begin position="115"/>
        <end position="363"/>
    </location>
</feature>
<dbReference type="RefSeq" id="XP_033682111.1">
    <property type="nucleotide sequence ID" value="XM_033829278.1"/>
</dbReference>
<evidence type="ECO:0000256" key="4">
    <source>
        <dbReference type="ARBA" id="ARBA00022723"/>
    </source>
</evidence>
<name>A0A6A6IA49_9PLEO</name>
<dbReference type="Pfam" id="PF01485">
    <property type="entry name" value="IBR"/>
    <property type="match status" value="1"/>
</dbReference>
<dbReference type="EMBL" id="ML987197">
    <property type="protein sequence ID" value="KAF2247107.1"/>
    <property type="molecule type" value="Genomic_DNA"/>
</dbReference>
<dbReference type="GeneID" id="54582608"/>
<feature type="region of interest" description="Disordered" evidence="9">
    <location>
        <begin position="1"/>
        <end position="117"/>
    </location>
</feature>
<evidence type="ECO:0000256" key="5">
    <source>
        <dbReference type="ARBA" id="ARBA00022737"/>
    </source>
</evidence>
<dbReference type="InterPro" id="IPR031127">
    <property type="entry name" value="E3_UB_ligase_RBR"/>
</dbReference>
<keyword evidence="7" id="KW-0833">Ubl conjugation pathway</keyword>
<protein>
    <recommendedName>
        <fullName evidence="2">RBR-type E3 ubiquitin transferase</fullName>
        <ecNumber evidence="2">2.3.2.31</ecNumber>
    </recommendedName>
</protein>
<dbReference type="GO" id="GO:0061630">
    <property type="term" value="F:ubiquitin protein ligase activity"/>
    <property type="evidence" value="ECO:0007669"/>
    <property type="project" value="UniProtKB-EC"/>
</dbReference>
<evidence type="ECO:0000256" key="6">
    <source>
        <dbReference type="ARBA" id="ARBA00022771"/>
    </source>
</evidence>
<dbReference type="PROSITE" id="PS51873">
    <property type="entry name" value="TRIAD"/>
    <property type="match status" value="1"/>
</dbReference>
<sequence length="392" mass="43780">MARTKETPRSSTGPSTRSRSRFSPGPSTRSQTRKVLRLDTKPKRATSRRAKAAPLQTTRVLRSTTTPSSTTHDPSQAPPPHIPRKPLRRRTRTDPWLPKRKPPKTTRKPRAPPRTHRTCRVCAEEQPVADFIPYVSPRSYRYRAPEVPYACISHLAQNPYAKHIDPVCKSCIGASMAARLDLLGARRVSFGCLEPGCNAFWDFDFVMKYFPAGEALEKYNEGMLRVWLEDAKMITCINSSCAAQGLPDPRSPGYPHVQCHACSTRMCASCNVPWHTDLTCSEYAARHVNAQMTDPEKDTLKIMQEKDGKRCPNCFIVIEKDGGCDSVYCMGCRTYFDWSTAARAVPGRKKVVPTEHLPIWEREVVCEADALAIKEKQLAEGVEGAPPVVAAA</sequence>
<dbReference type="Gene3D" id="1.20.120.1750">
    <property type="match status" value="1"/>
</dbReference>
<evidence type="ECO:0000259" key="10">
    <source>
        <dbReference type="PROSITE" id="PS51873"/>
    </source>
</evidence>
<organism evidence="11 12">
    <name type="scientific">Trematosphaeria pertusa</name>
    <dbReference type="NCBI Taxonomy" id="390896"/>
    <lineage>
        <taxon>Eukaryota</taxon>
        <taxon>Fungi</taxon>
        <taxon>Dikarya</taxon>
        <taxon>Ascomycota</taxon>
        <taxon>Pezizomycotina</taxon>
        <taxon>Dothideomycetes</taxon>
        <taxon>Pleosporomycetidae</taxon>
        <taxon>Pleosporales</taxon>
        <taxon>Massarineae</taxon>
        <taxon>Trematosphaeriaceae</taxon>
        <taxon>Trematosphaeria</taxon>
    </lineage>
</organism>
<dbReference type="InterPro" id="IPR044066">
    <property type="entry name" value="TRIAD_supradom"/>
</dbReference>
<feature type="compositionally biased region" description="Low complexity" evidence="9">
    <location>
        <begin position="57"/>
        <end position="71"/>
    </location>
</feature>
<keyword evidence="8" id="KW-0862">Zinc</keyword>
<dbReference type="SUPFAM" id="SSF57850">
    <property type="entry name" value="RING/U-box"/>
    <property type="match status" value="2"/>
</dbReference>
<keyword evidence="3" id="KW-0808">Transferase</keyword>
<accession>A0A6A6IA49</accession>
<keyword evidence="12" id="KW-1185">Reference proteome</keyword>
<dbReference type="GO" id="GO:0008270">
    <property type="term" value="F:zinc ion binding"/>
    <property type="evidence" value="ECO:0007669"/>
    <property type="project" value="UniProtKB-KW"/>
</dbReference>
<evidence type="ECO:0000256" key="7">
    <source>
        <dbReference type="ARBA" id="ARBA00022786"/>
    </source>
</evidence>
<comment type="catalytic activity">
    <reaction evidence="1">
        <text>[E2 ubiquitin-conjugating enzyme]-S-ubiquitinyl-L-cysteine + [acceptor protein]-L-lysine = [E2 ubiquitin-conjugating enzyme]-L-cysteine + [acceptor protein]-N(6)-ubiquitinyl-L-lysine.</text>
        <dbReference type="EC" id="2.3.2.31"/>
    </reaction>
</comment>
<keyword evidence="5" id="KW-0677">Repeat</keyword>
<reference evidence="11" key="1">
    <citation type="journal article" date="2020" name="Stud. Mycol.">
        <title>101 Dothideomycetes genomes: a test case for predicting lifestyles and emergence of pathogens.</title>
        <authorList>
            <person name="Haridas S."/>
            <person name="Albert R."/>
            <person name="Binder M."/>
            <person name="Bloem J."/>
            <person name="Labutti K."/>
            <person name="Salamov A."/>
            <person name="Andreopoulos B."/>
            <person name="Baker S."/>
            <person name="Barry K."/>
            <person name="Bills G."/>
            <person name="Bluhm B."/>
            <person name="Cannon C."/>
            <person name="Castanera R."/>
            <person name="Culley D."/>
            <person name="Daum C."/>
            <person name="Ezra D."/>
            <person name="Gonzalez J."/>
            <person name="Henrissat B."/>
            <person name="Kuo A."/>
            <person name="Liang C."/>
            <person name="Lipzen A."/>
            <person name="Lutzoni F."/>
            <person name="Magnuson J."/>
            <person name="Mondo S."/>
            <person name="Nolan M."/>
            <person name="Ohm R."/>
            <person name="Pangilinan J."/>
            <person name="Park H.-J."/>
            <person name="Ramirez L."/>
            <person name="Alfaro M."/>
            <person name="Sun H."/>
            <person name="Tritt A."/>
            <person name="Yoshinaga Y."/>
            <person name="Zwiers L.-H."/>
            <person name="Turgeon B."/>
            <person name="Goodwin S."/>
            <person name="Spatafora J."/>
            <person name="Crous P."/>
            <person name="Grigoriev I."/>
        </authorList>
    </citation>
    <scope>NUCLEOTIDE SEQUENCE</scope>
    <source>
        <strain evidence="11">CBS 122368</strain>
    </source>
</reference>
<feature type="compositionally biased region" description="Basic residues" evidence="9">
    <location>
        <begin position="82"/>
        <end position="91"/>
    </location>
</feature>
<evidence type="ECO:0000256" key="9">
    <source>
        <dbReference type="SAM" id="MobiDB-lite"/>
    </source>
</evidence>